<dbReference type="PANTHER" id="PTHR43162">
    <property type="match status" value="1"/>
</dbReference>
<dbReference type="Pfam" id="PF05368">
    <property type="entry name" value="NmrA"/>
    <property type="match status" value="1"/>
</dbReference>
<organism evidence="2 3">
    <name type="scientific">Micropruina glycogenica</name>
    <dbReference type="NCBI Taxonomy" id="75385"/>
    <lineage>
        <taxon>Bacteria</taxon>
        <taxon>Bacillati</taxon>
        <taxon>Actinomycetota</taxon>
        <taxon>Actinomycetes</taxon>
        <taxon>Propionibacteriales</taxon>
        <taxon>Nocardioidaceae</taxon>
        <taxon>Micropruina</taxon>
    </lineage>
</organism>
<evidence type="ECO:0000313" key="3">
    <source>
        <dbReference type="Proteomes" id="UP000238164"/>
    </source>
</evidence>
<protein>
    <recommendedName>
        <fullName evidence="1">NmrA-like domain-containing protein</fullName>
    </recommendedName>
</protein>
<dbReference type="InterPro" id="IPR036291">
    <property type="entry name" value="NAD(P)-bd_dom_sf"/>
</dbReference>
<keyword evidence="3" id="KW-1185">Reference proteome</keyword>
<dbReference type="AlphaFoldDB" id="A0A2N9JI29"/>
<name>A0A2N9JI29_9ACTN</name>
<evidence type="ECO:0000259" key="1">
    <source>
        <dbReference type="Pfam" id="PF05368"/>
    </source>
</evidence>
<reference evidence="2 3" key="1">
    <citation type="submission" date="2018-02" db="EMBL/GenBank/DDBJ databases">
        <authorList>
            <person name="Cohen D.B."/>
            <person name="Kent A.D."/>
        </authorList>
    </citation>
    <scope>NUCLEOTIDE SEQUENCE [LARGE SCALE GENOMIC DNA]</scope>
    <source>
        <strain evidence="2">1</strain>
    </source>
</reference>
<sequence length="287" mass="29486">MTILITGATGTVGRSLVAELTAARMPVRVFVRDIDRARAALPDQVQFSVGDFTDPASLRQAVRGVDQVFLAAPNHPDQLAWESAVINAAVAAGVPRLVKLSAHGAGLGSPVAFWHAHAEIEQVLAAAAIDAVVLRPTTYATNLLAGFDAVRAGVLAAPAAAARVAFIDPADVAAVAAAVLLRGSPQRVLTLTGPSVLGFDQAAEVLSGLLERPVSYVAVADDDALAALTAAGAPPWFAENVVRVFAALRSGLAGFTTETVQQFAGRAARPLAVALGSRLRRGQPALS</sequence>
<dbReference type="InterPro" id="IPR051604">
    <property type="entry name" value="Ergot_Alk_Oxidoreductase"/>
</dbReference>
<dbReference type="Gene3D" id="3.40.50.720">
    <property type="entry name" value="NAD(P)-binding Rossmann-like Domain"/>
    <property type="match status" value="1"/>
</dbReference>
<proteinExistence type="predicted"/>
<dbReference type="RefSeq" id="WP_105186410.1">
    <property type="nucleotide sequence ID" value="NZ_BAAAGO010000031.1"/>
</dbReference>
<dbReference type="EMBL" id="LT985188">
    <property type="protein sequence ID" value="SPD87734.1"/>
    <property type="molecule type" value="Genomic_DNA"/>
</dbReference>
<evidence type="ECO:0000313" key="2">
    <source>
        <dbReference type="EMBL" id="SPD87734.1"/>
    </source>
</evidence>
<dbReference type="Proteomes" id="UP000238164">
    <property type="component" value="Chromosome 1"/>
</dbReference>
<dbReference type="OrthoDB" id="9771302at2"/>
<dbReference type="Gene3D" id="3.90.25.10">
    <property type="entry name" value="UDP-galactose 4-epimerase, domain 1"/>
    <property type="match status" value="1"/>
</dbReference>
<gene>
    <name evidence="2" type="ORF">MPLG2_2704</name>
</gene>
<accession>A0A2N9JI29</accession>
<dbReference type="PANTHER" id="PTHR43162:SF1">
    <property type="entry name" value="PRESTALK A DIFFERENTIATION PROTEIN A"/>
    <property type="match status" value="1"/>
</dbReference>
<dbReference type="InterPro" id="IPR008030">
    <property type="entry name" value="NmrA-like"/>
</dbReference>
<dbReference type="KEGG" id="mgg:MPLG2_2704"/>
<dbReference type="SUPFAM" id="SSF51735">
    <property type="entry name" value="NAD(P)-binding Rossmann-fold domains"/>
    <property type="match status" value="1"/>
</dbReference>
<feature type="domain" description="NmrA-like" evidence="1">
    <location>
        <begin position="2"/>
        <end position="228"/>
    </location>
</feature>